<evidence type="ECO:0000313" key="3">
    <source>
        <dbReference type="Proteomes" id="UP001172102"/>
    </source>
</evidence>
<dbReference type="AlphaFoldDB" id="A0AA40DNX6"/>
<evidence type="ECO:0000313" key="2">
    <source>
        <dbReference type="EMBL" id="KAK0708126.1"/>
    </source>
</evidence>
<sequence>MSVGGDVQLEVSSTIDTDRADGQPAALSEMETGPNEEGASARMERPPHPALAPWGETRGSRSHLHARPLSTRHSQALGPASWPDSRRPAPTTRALAKCSTTPWTDQAV</sequence>
<dbReference type="EMBL" id="JAUKUA010000006">
    <property type="protein sequence ID" value="KAK0708126.1"/>
    <property type="molecule type" value="Genomic_DNA"/>
</dbReference>
<proteinExistence type="predicted"/>
<name>A0AA40DNX6_9PEZI</name>
<keyword evidence="3" id="KW-1185">Reference proteome</keyword>
<evidence type="ECO:0000256" key="1">
    <source>
        <dbReference type="SAM" id="MobiDB-lite"/>
    </source>
</evidence>
<feature type="compositionally biased region" description="Polar residues" evidence="1">
    <location>
        <begin position="98"/>
        <end position="108"/>
    </location>
</feature>
<gene>
    <name evidence="2" type="ORF">B0H67DRAFT_329532</name>
</gene>
<dbReference type="Proteomes" id="UP001172102">
    <property type="component" value="Unassembled WGS sequence"/>
</dbReference>
<reference evidence="2" key="1">
    <citation type="submission" date="2023-06" db="EMBL/GenBank/DDBJ databases">
        <title>Genome-scale phylogeny and comparative genomics of the fungal order Sordariales.</title>
        <authorList>
            <consortium name="Lawrence Berkeley National Laboratory"/>
            <person name="Hensen N."/>
            <person name="Bonometti L."/>
            <person name="Westerberg I."/>
            <person name="Brannstrom I.O."/>
            <person name="Guillou S."/>
            <person name="Cros-Aarteil S."/>
            <person name="Calhoun S."/>
            <person name="Haridas S."/>
            <person name="Kuo A."/>
            <person name="Mondo S."/>
            <person name="Pangilinan J."/>
            <person name="Riley R."/>
            <person name="Labutti K."/>
            <person name="Andreopoulos B."/>
            <person name="Lipzen A."/>
            <person name="Chen C."/>
            <person name="Yanf M."/>
            <person name="Daum C."/>
            <person name="Ng V."/>
            <person name="Clum A."/>
            <person name="Steindorff A."/>
            <person name="Ohm R."/>
            <person name="Martin F."/>
            <person name="Silar P."/>
            <person name="Natvig D."/>
            <person name="Lalanne C."/>
            <person name="Gautier V."/>
            <person name="Ament-Velasquez S.L."/>
            <person name="Kruys A."/>
            <person name="Hutchinson M.I."/>
            <person name="Powell A.J."/>
            <person name="Barry K."/>
            <person name="Miller A.N."/>
            <person name="Grigoriev I.V."/>
            <person name="Debuchy R."/>
            <person name="Gladieux P."/>
            <person name="Thoren M.H."/>
            <person name="Johannesson H."/>
        </authorList>
    </citation>
    <scope>NUCLEOTIDE SEQUENCE</scope>
    <source>
        <strain evidence="2">SMH4607-1</strain>
    </source>
</reference>
<accession>A0AA40DNX6</accession>
<feature type="region of interest" description="Disordered" evidence="1">
    <location>
        <begin position="1"/>
        <end position="108"/>
    </location>
</feature>
<comment type="caution">
    <text evidence="2">The sequence shown here is derived from an EMBL/GenBank/DDBJ whole genome shotgun (WGS) entry which is preliminary data.</text>
</comment>
<organism evidence="2 3">
    <name type="scientific">Lasiosphaeris hirsuta</name>
    <dbReference type="NCBI Taxonomy" id="260670"/>
    <lineage>
        <taxon>Eukaryota</taxon>
        <taxon>Fungi</taxon>
        <taxon>Dikarya</taxon>
        <taxon>Ascomycota</taxon>
        <taxon>Pezizomycotina</taxon>
        <taxon>Sordariomycetes</taxon>
        <taxon>Sordariomycetidae</taxon>
        <taxon>Sordariales</taxon>
        <taxon>Lasiosphaeriaceae</taxon>
        <taxon>Lasiosphaeris</taxon>
    </lineage>
</organism>
<protein>
    <submittedName>
        <fullName evidence="2">Uncharacterized protein</fullName>
    </submittedName>
</protein>